<comment type="pathway">
    <text evidence="1 7">Cofactor biosynthesis; (R)-pantothenate biosynthesis; (R)-pantoate from 3-methyl-2-oxobutanoate: step 1/2.</text>
</comment>
<evidence type="ECO:0000256" key="9">
    <source>
        <dbReference type="PIRSR" id="PIRSR000388-2"/>
    </source>
</evidence>
<comment type="subcellular location">
    <subcellularLocation>
        <location evidence="7">Cytoplasm</location>
    </subcellularLocation>
</comment>
<dbReference type="OrthoDB" id="9781789at2"/>
<comment type="catalytic activity">
    <reaction evidence="7">
        <text>(6R)-5,10-methylene-5,6,7,8-tetrahydrofolate + 3-methyl-2-oxobutanoate + H2O = 2-dehydropantoate + (6S)-5,6,7,8-tetrahydrofolate</text>
        <dbReference type="Rhea" id="RHEA:11824"/>
        <dbReference type="ChEBI" id="CHEBI:11561"/>
        <dbReference type="ChEBI" id="CHEBI:11851"/>
        <dbReference type="ChEBI" id="CHEBI:15377"/>
        <dbReference type="ChEBI" id="CHEBI:15636"/>
        <dbReference type="ChEBI" id="CHEBI:57453"/>
        <dbReference type="EC" id="2.1.2.11"/>
    </reaction>
</comment>
<dbReference type="InterPro" id="IPR040442">
    <property type="entry name" value="Pyrv_kinase-like_dom_sf"/>
</dbReference>
<dbReference type="RefSeq" id="WP_105334990.1">
    <property type="nucleotide sequence ID" value="NZ_PUHZ01000009.1"/>
</dbReference>
<keyword evidence="7 10" id="KW-0460">Magnesium</keyword>
<evidence type="ECO:0000256" key="4">
    <source>
        <dbReference type="ARBA" id="ARBA00022655"/>
    </source>
</evidence>
<organism evidence="11 12">
    <name type="scientific">Blastopirellula marina</name>
    <dbReference type="NCBI Taxonomy" id="124"/>
    <lineage>
        <taxon>Bacteria</taxon>
        <taxon>Pseudomonadati</taxon>
        <taxon>Planctomycetota</taxon>
        <taxon>Planctomycetia</taxon>
        <taxon>Pirellulales</taxon>
        <taxon>Pirellulaceae</taxon>
        <taxon>Blastopirellula</taxon>
    </lineage>
</organism>
<dbReference type="HAMAP" id="MF_00156">
    <property type="entry name" value="PanB"/>
    <property type="match status" value="1"/>
</dbReference>
<dbReference type="PANTHER" id="PTHR20881:SF0">
    <property type="entry name" value="3-METHYL-2-OXOBUTANOATE HYDROXYMETHYLTRANSFERASE"/>
    <property type="match status" value="1"/>
</dbReference>
<evidence type="ECO:0000256" key="1">
    <source>
        <dbReference type="ARBA" id="ARBA00005033"/>
    </source>
</evidence>
<dbReference type="EC" id="2.1.2.11" evidence="7"/>
<gene>
    <name evidence="7 11" type="primary">panB</name>
    <name evidence="11" type="ORF">C5Y93_08535</name>
</gene>
<feature type="binding site" evidence="7 9">
    <location>
        <position position="122"/>
    </location>
    <ligand>
        <name>3-methyl-2-oxobutanoate</name>
        <dbReference type="ChEBI" id="CHEBI:11851"/>
    </ligand>
</feature>
<evidence type="ECO:0000256" key="5">
    <source>
        <dbReference type="ARBA" id="ARBA00022679"/>
    </source>
</evidence>
<feature type="active site" description="Proton acceptor" evidence="7 8">
    <location>
        <position position="187"/>
    </location>
</feature>
<keyword evidence="7 10" id="KW-0479">Metal-binding</keyword>
<dbReference type="FunFam" id="3.20.20.60:FF:000003">
    <property type="entry name" value="3-methyl-2-oxobutanoate hydroxymethyltransferase"/>
    <property type="match status" value="1"/>
</dbReference>
<dbReference type="GO" id="GO:0008168">
    <property type="term" value="F:methyltransferase activity"/>
    <property type="evidence" value="ECO:0007669"/>
    <property type="project" value="UniProtKB-KW"/>
</dbReference>
<accession>A0A2S8GQ19</accession>
<evidence type="ECO:0000313" key="11">
    <source>
        <dbReference type="EMBL" id="PQO46512.1"/>
    </source>
</evidence>
<protein>
    <recommendedName>
        <fullName evidence="7">3-methyl-2-oxobutanoate hydroxymethyltransferase</fullName>
        <ecNumber evidence="7">2.1.2.11</ecNumber>
    </recommendedName>
    <alternativeName>
        <fullName evidence="7">Ketopantoate hydroxymethyltransferase</fullName>
        <shortName evidence="7">KPHMT</shortName>
    </alternativeName>
</protein>
<keyword evidence="7" id="KW-0963">Cytoplasm</keyword>
<keyword evidence="4 7" id="KW-0566">Pantothenate biosynthesis</keyword>
<dbReference type="PANTHER" id="PTHR20881">
    <property type="entry name" value="3-METHYL-2-OXOBUTANOATE HYDROXYMETHYLTRANSFERASE"/>
    <property type="match status" value="1"/>
</dbReference>
<evidence type="ECO:0000256" key="10">
    <source>
        <dbReference type="PIRSR" id="PIRSR000388-3"/>
    </source>
</evidence>
<dbReference type="UniPathway" id="UPA00028">
    <property type="reaction ID" value="UER00003"/>
</dbReference>
<dbReference type="GO" id="GO:0032259">
    <property type="term" value="P:methylation"/>
    <property type="evidence" value="ECO:0007669"/>
    <property type="project" value="UniProtKB-KW"/>
</dbReference>
<evidence type="ECO:0000256" key="7">
    <source>
        <dbReference type="HAMAP-Rule" id="MF_00156"/>
    </source>
</evidence>
<dbReference type="NCBIfam" id="TIGR00222">
    <property type="entry name" value="panB"/>
    <property type="match status" value="1"/>
</dbReference>
<dbReference type="GO" id="GO:0015940">
    <property type="term" value="P:pantothenate biosynthetic process"/>
    <property type="evidence" value="ECO:0007669"/>
    <property type="project" value="UniProtKB-UniRule"/>
</dbReference>
<keyword evidence="5 7" id="KW-0808">Transferase</keyword>
<evidence type="ECO:0000256" key="3">
    <source>
        <dbReference type="ARBA" id="ARBA00011424"/>
    </source>
</evidence>
<dbReference type="EMBL" id="PUHZ01000009">
    <property type="protein sequence ID" value="PQO46512.1"/>
    <property type="molecule type" value="Genomic_DNA"/>
</dbReference>
<dbReference type="AlphaFoldDB" id="A0A2S8GQ19"/>
<proteinExistence type="inferred from homology"/>
<dbReference type="GO" id="GO:0005737">
    <property type="term" value="C:cytoplasm"/>
    <property type="evidence" value="ECO:0007669"/>
    <property type="project" value="UniProtKB-SubCell"/>
</dbReference>
<dbReference type="Proteomes" id="UP000237819">
    <property type="component" value="Unassembled WGS sequence"/>
</dbReference>
<name>A0A2S8GQ19_9BACT</name>
<evidence type="ECO:0000256" key="2">
    <source>
        <dbReference type="ARBA" id="ARBA00008676"/>
    </source>
</evidence>
<dbReference type="GO" id="GO:0003864">
    <property type="term" value="F:3-methyl-2-oxobutanoate hydroxymethyltransferase activity"/>
    <property type="evidence" value="ECO:0007669"/>
    <property type="project" value="UniProtKB-UniRule"/>
</dbReference>
<evidence type="ECO:0000256" key="6">
    <source>
        <dbReference type="ARBA" id="ARBA00056497"/>
    </source>
</evidence>
<dbReference type="NCBIfam" id="NF001452">
    <property type="entry name" value="PRK00311.1"/>
    <property type="match status" value="1"/>
</dbReference>
<dbReference type="SUPFAM" id="SSF51621">
    <property type="entry name" value="Phosphoenolpyruvate/pyruvate domain"/>
    <property type="match status" value="1"/>
</dbReference>
<dbReference type="InterPro" id="IPR015813">
    <property type="entry name" value="Pyrv/PenolPyrv_kinase-like_dom"/>
</dbReference>
<feature type="binding site" evidence="7 10">
    <location>
        <position position="53"/>
    </location>
    <ligand>
        <name>Mg(2+)</name>
        <dbReference type="ChEBI" id="CHEBI:18420"/>
    </ligand>
</feature>
<feature type="binding site" evidence="7 9">
    <location>
        <position position="92"/>
    </location>
    <ligand>
        <name>3-methyl-2-oxobutanoate</name>
        <dbReference type="ChEBI" id="CHEBI:11851"/>
    </ligand>
</feature>
<dbReference type="PIRSF" id="PIRSF000388">
    <property type="entry name" value="Pantoate_hydroxy_MeTrfase"/>
    <property type="match status" value="1"/>
</dbReference>
<dbReference type="CDD" id="cd06557">
    <property type="entry name" value="KPHMT-like"/>
    <property type="match status" value="1"/>
</dbReference>
<dbReference type="InterPro" id="IPR003700">
    <property type="entry name" value="Pantoate_hydroxy_MeTrfase"/>
</dbReference>
<feature type="binding site" evidence="7 10">
    <location>
        <position position="92"/>
    </location>
    <ligand>
        <name>Mg(2+)</name>
        <dbReference type="ChEBI" id="CHEBI:18420"/>
    </ligand>
</feature>
<dbReference type="Pfam" id="PF02548">
    <property type="entry name" value="Pantoate_transf"/>
    <property type="match status" value="1"/>
</dbReference>
<keyword evidence="11" id="KW-0489">Methyltransferase</keyword>
<dbReference type="GO" id="GO:0000287">
    <property type="term" value="F:magnesium ion binding"/>
    <property type="evidence" value="ECO:0007669"/>
    <property type="project" value="TreeGrafter"/>
</dbReference>
<evidence type="ECO:0000256" key="8">
    <source>
        <dbReference type="PIRSR" id="PIRSR000388-1"/>
    </source>
</evidence>
<comment type="caution">
    <text evidence="11">The sequence shown here is derived from an EMBL/GenBank/DDBJ whole genome shotgun (WGS) entry which is preliminary data.</text>
</comment>
<comment type="similarity">
    <text evidence="2 7">Belongs to the PanB family.</text>
</comment>
<comment type="subunit">
    <text evidence="3 7">Homodecamer; pentamer of dimers.</text>
</comment>
<comment type="function">
    <text evidence="6 7">Catalyzes the reversible reaction in which hydroxymethyl group from 5,10-methylenetetrahydrofolate is transferred onto alpha-ketoisovalerate to form ketopantoate.</text>
</comment>
<sequence>MSTQPAKRSARLTVPQFVARKAEGKKLSVLTAYDYPMAQLVDQAGVDAILVGDTLSMVVQGHDSTIPVTLDEMIYHAEMVTRAVSTALVIVDMPFPSNLLGVHEAIRNAGRILKETGAQAVKLEGGADQAEVISGLVNAGIPVMAHIGLRPQLVHQMGGYKVQRDHERLLNDAQAAADAGAFGIVLECIPKEYAAEITKLIPIPTIGIGAGNECDGQVLVLNDMLGLTTGHVPKFVKQYATIRDTISDAVRQYCEEVQSGDFPGPEHSFR</sequence>
<feature type="binding site" evidence="7 9">
    <location>
        <begin position="53"/>
        <end position="54"/>
    </location>
    <ligand>
        <name>3-methyl-2-oxobutanoate</name>
        <dbReference type="ChEBI" id="CHEBI:11851"/>
    </ligand>
</feature>
<reference evidence="11 12" key="1">
    <citation type="submission" date="2018-02" db="EMBL/GenBank/DDBJ databases">
        <title>Comparative genomes isolates from brazilian mangrove.</title>
        <authorList>
            <person name="Araujo J.E."/>
            <person name="Taketani R.G."/>
            <person name="Silva M.C.P."/>
            <person name="Loureco M.V."/>
            <person name="Andreote F.D."/>
        </authorList>
    </citation>
    <scope>NUCLEOTIDE SEQUENCE [LARGE SCALE GENOMIC DNA]</scope>
    <source>
        <strain evidence="11 12">Nap-Phe MGV</strain>
    </source>
</reference>
<feature type="binding site" evidence="7 10">
    <location>
        <position position="124"/>
    </location>
    <ligand>
        <name>Mg(2+)</name>
        <dbReference type="ChEBI" id="CHEBI:18420"/>
    </ligand>
</feature>
<comment type="cofactor">
    <cofactor evidence="7 10">
        <name>Mg(2+)</name>
        <dbReference type="ChEBI" id="CHEBI:18420"/>
    </cofactor>
    <text evidence="7 10">Binds 1 Mg(2+) ion per subunit.</text>
</comment>
<evidence type="ECO:0000313" key="12">
    <source>
        <dbReference type="Proteomes" id="UP000237819"/>
    </source>
</evidence>
<dbReference type="Gene3D" id="3.20.20.60">
    <property type="entry name" value="Phosphoenolpyruvate-binding domains"/>
    <property type="match status" value="1"/>
</dbReference>